<dbReference type="InterPro" id="IPR013974">
    <property type="entry name" value="SAF"/>
</dbReference>
<comment type="caution">
    <text evidence="2">The sequence shown here is derived from an EMBL/GenBank/DDBJ whole genome shotgun (WGS) entry which is preliminary data.</text>
</comment>
<dbReference type="SUPFAM" id="SSF51569">
    <property type="entry name" value="Aldolase"/>
    <property type="match status" value="1"/>
</dbReference>
<dbReference type="InterPro" id="IPR057736">
    <property type="entry name" value="SAF_PseI/NeuA/NeuB"/>
</dbReference>
<sequence length="336" mass="37174">MNKVLIIAEAGVNHNGDLDNAFKLIDAAVDSGVDYVKFQTFKSESLVSKSAKKADYQIQNTGNSTDSQYEMLKKLELSHESHKLLIDYCQQKNIQFFSTAFDLDSLEYLKEIGLDLVKIPSGEITNLPYLRKAAQLFKKVILSTGMCTMEDIEAAINVFLSEKISKDDITILHCNTEYPTPMNDVNLKAMLSIQHKFGTEVGYSDHTLGMEVPIAAVALGASVIEKHFTLDNSMEGPDHAASLEPLQLKEMVKAIRNIEQAISGDGLKKPSASEIKNIEIARKSIVASKSISKGEIFTEKNLTIKRPGTGISPMKWDQVIGKVALKDYLTDDLIEI</sequence>
<dbReference type="Gene3D" id="3.90.1210.10">
    <property type="entry name" value="Antifreeze-like/N-acetylneuraminic acid synthase C-terminal domain"/>
    <property type="match status" value="1"/>
</dbReference>
<dbReference type="Proteomes" id="UP000031167">
    <property type="component" value="Unassembled WGS sequence"/>
</dbReference>
<dbReference type="SMART" id="SM00858">
    <property type="entry name" value="SAF"/>
    <property type="match status" value="1"/>
</dbReference>
<proteinExistence type="predicted"/>
<evidence type="ECO:0000313" key="2">
    <source>
        <dbReference type="EMBL" id="KIC63411.1"/>
    </source>
</evidence>
<dbReference type="InterPro" id="IPR013132">
    <property type="entry name" value="PseI/NeuA/B-like_N"/>
</dbReference>
<organism evidence="2 3">
    <name type="scientific">Chryseobacterium taiwanense</name>
    <dbReference type="NCBI Taxonomy" id="363331"/>
    <lineage>
        <taxon>Bacteria</taxon>
        <taxon>Pseudomonadati</taxon>
        <taxon>Bacteroidota</taxon>
        <taxon>Flavobacteriia</taxon>
        <taxon>Flavobacteriales</taxon>
        <taxon>Weeksellaceae</taxon>
        <taxon>Chryseobacterium group</taxon>
        <taxon>Chryseobacterium</taxon>
    </lineage>
</organism>
<accession>A0A0B4D9P6</accession>
<evidence type="ECO:0000259" key="1">
    <source>
        <dbReference type="PROSITE" id="PS50844"/>
    </source>
</evidence>
<reference evidence="2 3" key="1">
    <citation type="submission" date="2014-12" db="EMBL/GenBank/DDBJ databases">
        <title>Genome sequencing of Chryseobacterium taiwanense TPW19.</title>
        <authorList>
            <person name="Tan P.W."/>
            <person name="Chan K.-G."/>
        </authorList>
    </citation>
    <scope>NUCLEOTIDE SEQUENCE [LARGE SCALE GENOMIC DNA]</scope>
    <source>
        <strain evidence="2 3">TPW19</strain>
    </source>
</reference>
<dbReference type="InterPro" id="IPR020007">
    <property type="entry name" value="NeuB/NeuA"/>
</dbReference>
<dbReference type="PANTHER" id="PTHR42966">
    <property type="entry name" value="N-ACETYLNEURAMINATE SYNTHASE"/>
    <property type="match status" value="1"/>
</dbReference>
<dbReference type="GO" id="GO:0016051">
    <property type="term" value="P:carbohydrate biosynthetic process"/>
    <property type="evidence" value="ECO:0007669"/>
    <property type="project" value="InterPro"/>
</dbReference>
<dbReference type="SUPFAM" id="SSF51269">
    <property type="entry name" value="AFP III-like domain"/>
    <property type="match status" value="1"/>
</dbReference>
<dbReference type="Gene3D" id="3.20.20.70">
    <property type="entry name" value="Aldolase class I"/>
    <property type="match status" value="1"/>
</dbReference>
<dbReference type="RefSeq" id="WP_039366776.1">
    <property type="nucleotide sequence ID" value="NZ_JWTA01000005.1"/>
</dbReference>
<dbReference type="InterPro" id="IPR006190">
    <property type="entry name" value="SAF_AFP_Neu5Ac"/>
</dbReference>
<gene>
    <name evidence="2" type="ORF">RM51_06955</name>
</gene>
<dbReference type="Pfam" id="PF03102">
    <property type="entry name" value="NeuB"/>
    <property type="match status" value="1"/>
</dbReference>
<dbReference type="InterPro" id="IPR036732">
    <property type="entry name" value="AFP_Neu5c_C_sf"/>
</dbReference>
<dbReference type="EMBL" id="JWTA01000005">
    <property type="protein sequence ID" value="KIC63411.1"/>
    <property type="molecule type" value="Genomic_DNA"/>
</dbReference>
<dbReference type="Pfam" id="PF08666">
    <property type="entry name" value="SAF"/>
    <property type="match status" value="1"/>
</dbReference>
<feature type="domain" description="AFP-like" evidence="1">
    <location>
        <begin position="284"/>
        <end position="336"/>
    </location>
</feature>
<dbReference type="GO" id="GO:0047444">
    <property type="term" value="F:N-acylneuraminate-9-phosphate synthase activity"/>
    <property type="evidence" value="ECO:0007669"/>
    <property type="project" value="TreeGrafter"/>
</dbReference>
<keyword evidence="3" id="KW-1185">Reference proteome</keyword>
<evidence type="ECO:0000313" key="3">
    <source>
        <dbReference type="Proteomes" id="UP000031167"/>
    </source>
</evidence>
<dbReference type="PROSITE" id="PS50844">
    <property type="entry name" value="AFP_LIKE"/>
    <property type="match status" value="1"/>
</dbReference>
<dbReference type="InterPro" id="IPR013785">
    <property type="entry name" value="Aldolase_TIM"/>
</dbReference>
<dbReference type="AlphaFoldDB" id="A0A0B4D9P6"/>
<dbReference type="CDD" id="cd11615">
    <property type="entry name" value="SAF_NeuB_like"/>
    <property type="match status" value="1"/>
</dbReference>
<protein>
    <recommendedName>
        <fullName evidence="1">AFP-like domain-containing protein</fullName>
    </recommendedName>
</protein>
<dbReference type="OrthoDB" id="9814210at2"/>
<dbReference type="PANTHER" id="PTHR42966:SF1">
    <property type="entry name" value="SIALIC ACID SYNTHASE"/>
    <property type="match status" value="1"/>
</dbReference>
<name>A0A0B4D9P6_9FLAO</name>
<dbReference type="InterPro" id="IPR051690">
    <property type="entry name" value="PseI-like"/>
</dbReference>
<dbReference type="STRING" id="363331.RM51_06955"/>
<dbReference type="NCBIfam" id="TIGR03569">
    <property type="entry name" value="NeuB_NnaB"/>
    <property type="match status" value="1"/>
</dbReference>